<keyword evidence="5 7" id="KW-1133">Transmembrane helix</keyword>
<keyword evidence="6 7" id="KW-0472">Membrane</keyword>
<evidence type="ECO:0000256" key="3">
    <source>
        <dbReference type="ARBA" id="ARBA00022741"/>
    </source>
</evidence>
<evidence type="ECO:0000313" key="11">
    <source>
        <dbReference type="Proteomes" id="UP001222434"/>
    </source>
</evidence>
<evidence type="ECO:0000256" key="2">
    <source>
        <dbReference type="ARBA" id="ARBA00022692"/>
    </source>
</evidence>
<dbReference type="AlphaFoldDB" id="A0AAJ1J7K6"/>
<dbReference type="Pfam" id="PF00664">
    <property type="entry name" value="ABC_membrane"/>
    <property type="match status" value="1"/>
</dbReference>
<dbReference type="SUPFAM" id="SSF52540">
    <property type="entry name" value="P-loop containing nucleoside triphosphate hydrolases"/>
    <property type="match status" value="1"/>
</dbReference>
<evidence type="ECO:0000256" key="7">
    <source>
        <dbReference type="SAM" id="Phobius"/>
    </source>
</evidence>
<dbReference type="Pfam" id="PF00005">
    <property type="entry name" value="ABC_tran"/>
    <property type="match status" value="1"/>
</dbReference>
<comment type="subcellular location">
    <subcellularLocation>
        <location evidence="1">Cell membrane</location>
        <topology evidence="1">Multi-pass membrane protein</topology>
    </subcellularLocation>
</comment>
<dbReference type="PROSITE" id="PS50893">
    <property type="entry name" value="ABC_TRANSPORTER_2"/>
    <property type="match status" value="1"/>
</dbReference>
<dbReference type="SUPFAM" id="SSF90123">
    <property type="entry name" value="ABC transporter transmembrane region"/>
    <property type="match status" value="1"/>
</dbReference>
<accession>A0AAJ1J7K6</accession>
<feature type="transmembrane region" description="Helical" evidence="7">
    <location>
        <begin position="285"/>
        <end position="303"/>
    </location>
</feature>
<gene>
    <name evidence="10" type="ORF">KKJ01_01180</name>
</gene>
<dbReference type="InterPro" id="IPR003439">
    <property type="entry name" value="ABC_transporter-like_ATP-bd"/>
</dbReference>
<dbReference type="NCBIfam" id="TIGR01194">
    <property type="entry name" value="cyc_pep_trnsptr"/>
    <property type="match status" value="1"/>
</dbReference>
<dbReference type="InterPro" id="IPR036640">
    <property type="entry name" value="ABC1_TM_sf"/>
</dbReference>
<keyword evidence="3" id="KW-0547">Nucleotide-binding</keyword>
<reference evidence="10" key="1">
    <citation type="submission" date="2021-08" db="EMBL/GenBank/DDBJ databases">
        <authorList>
            <person name="Papudeshi B."/>
            <person name="Bashey-Visser F."/>
        </authorList>
    </citation>
    <scope>NUCLEOTIDE SEQUENCE</scope>
    <source>
        <strain evidence="10">MC_266_E_2016</strain>
    </source>
</reference>
<dbReference type="GO" id="GO:0034040">
    <property type="term" value="F:ATPase-coupled lipid transmembrane transporter activity"/>
    <property type="evidence" value="ECO:0007669"/>
    <property type="project" value="TreeGrafter"/>
</dbReference>
<protein>
    <submittedName>
        <fullName evidence="10">Cyclic peptide export ABC transporter</fullName>
    </submittedName>
</protein>
<evidence type="ECO:0000256" key="1">
    <source>
        <dbReference type="ARBA" id="ARBA00004651"/>
    </source>
</evidence>
<comment type="caution">
    <text evidence="10">The sequence shown here is derived from an EMBL/GenBank/DDBJ whole genome shotgun (WGS) entry which is preliminary data.</text>
</comment>
<dbReference type="EMBL" id="JAILSO010000002">
    <property type="protein sequence ID" value="MDE1476893.1"/>
    <property type="molecule type" value="Genomic_DNA"/>
</dbReference>
<dbReference type="PROSITE" id="PS50929">
    <property type="entry name" value="ABC_TM1F"/>
    <property type="match status" value="1"/>
</dbReference>
<dbReference type="InterPro" id="IPR039421">
    <property type="entry name" value="Type_1_exporter"/>
</dbReference>
<keyword evidence="4" id="KW-0067">ATP-binding</keyword>
<evidence type="ECO:0000313" key="10">
    <source>
        <dbReference type="EMBL" id="MDE1476893.1"/>
    </source>
</evidence>
<dbReference type="RefSeq" id="WP_274711376.1">
    <property type="nucleotide sequence ID" value="NZ_JAILSM010000013.1"/>
</dbReference>
<dbReference type="InterPro" id="IPR003593">
    <property type="entry name" value="AAA+_ATPase"/>
</dbReference>
<dbReference type="GO" id="GO:0015833">
    <property type="term" value="P:peptide transport"/>
    <property type="evidence" value="ECO:0007669"/>
    <property type="project" value="InterPro"/>
</dbReference>
<evidence type="ECO:0000256" key="5">
    <source>
        <dbReference type="ARBA" id="ARBA00022989"/>
    </source>
</evidence>
<keyword evidence="2 7" id="KW-0812">Transmembrane</keyword>
<dbReference type="PANTHER" id="PTHR24221:SF654">
    <property type="entry name" value="ATP-BINDING CASSETTE SUB-FAMILY B MEMBER 6"/>
    <property type="match status" value="1"/>
</dbReference>
<feature type="domain" description="ABC transmembrane type-1" evidence="9">
    <location>
        <begin position="20"/>
        <end position="311"/>
    </location>
</feature>
<dbReference type="InterPro" id="IPR011527">
    <property type="entry name" value="ABC1_TM_dom"/>
</dbReference>
<feature type="transmembrane region" description="Helical" evidence="7">
    <location>
        <begin position="20"/>
        <end position="45"/>
    </location>
</feature>
<dbReference type="Gene3D" id="1.20.1560.10">
    <property type="entry name" value="ABC transporter type 1, transmembrane domain"/>
    <property type="match status" value="1"/>
</dbReference>
<proteinExistence type="predicted"/>
<dbReference type="SMART" id="SM00382">
    <property type="entry name" value="AAA"/>
    <property type="match status" value="1"/>
</dbReference>
<evidence type="ECO:0000259" key="9">
    <source>
        <dbReference type="PROSITE" id="PS50929"/>
    </source>
</evidence>
<feature type="transmembrane region" description="Helical" evidence="7">
    <location>
        <begin position="169"/>
        <end position="190"/>
    </location>
</feature>
<dbReference type="Proteomes" id="UP001222434">
    <property type="component" value="Unassembled WGS sequence"/>
</dbReference>
<reference evidence="10" key="2">
    <citation type="journal article" date="2022" name="J. Evol. Biol.">
        <title>Pre- and post-association barriers to host switching in sympatric mutualists.</title>
        <authorList>
            <person name="Dinges Z.M."/>
            <person name="Phillips R.K."/>
            <person name="Lively C.M."/>
            <person name="Bashey F."/>
        </authorList>
    </citation>
    <scope>NUCLEOTIDE SEQUENCE</scope>
    <source>
        <strain evidence="10">MC_266_E_2016</strain>
    </source>
</reference>
<name>A0AAJ1J7K6_XENBV</name>
<evidence type="ECO:0000256" key="4">
    <source>
        <dbReference type="ARBA" id="ARBA00022840"/>
    </source>
</evidence>
<dbReference type="GO" id="GO:0005524">
    <property type="term" value="F:ATP binding"/>
    <property type="evidence" value="ECO:0007669"/>
    <property type="project" value="UniProtKB-KW"/>
</dbReference>
<feature type="transmembrane region" description="Helical" evidence="7">
    <location>
        <begin position="70"/>
        <end position="96"/>
    </location>
</feature>
<organism evidence="10 11">
    <name type="scientific">Xenorhabdus bovienii</name>
    <name type="common">Xenorhabdus nematophila subsp. bovienii</name>
    <dbReference type="NCBI Taxonomy" id="40576"/>
    <lineage>
        <taxon>Bacteria</taxon>
        <taxon>Pseudomonadati</taxon>
        <taxon>Pseudomonadota</taxon>
        <taxon>Gammaproteobacteria</taxon>
        <taxon>Enterobacterales</taxon>
        <taxon>Morganellaceae</taxon>
        <taxon>Xenorhabdus</taxon>
    </lineage>
</organism>
<evidence type="ECO:0000256" key="6">
    <source>
        <dbReference type="ARBA" id="ARBA00023136"/>
    </source>
</evidence>
<feature type="domain" description="ABC transporter" evidence="8">
    <location>
        <begin position="343"/>
        <end position="555"/>
    </location>
</feature>
<dbReference type="GO" id="GO:0140359">
    <property type="term" value="F:ABC-type transporter activity"/>
    <property type="evidence" value="ECO:0007669"/>
    <property type="project" value="InterPro"/>
</dbReference>
<sequence>MKKPHFLLLSYLGRVSPSTLVMAIAISILAGFFYTLLIPTIIYSIGDNTLFFDSQSIAIYRFFNSPIDKLAILFVILCGCVWLTKFISLAVVDVLARKSSVVLKLDLYQKIRNMPIEQMEDIGPSRFITILNKDIPQVSSAMAMIPLCLVSLITVTGVLGYIFYLETRVFYMVLLWLFIGVIGYQVPQWIAMKFLSRARQTHDTIQEGIRGLLYGAKELKLNKIKSDEFFAEELQRNEKIALKNENRGNVLMMSSFTFGDIIPFLVIGIITFHFSFLYHLSTSDLYGIIVALMYLSVPMGFILESAGRINMSRVAARKVIEIRDQLQQEPESTIKQLNDWDTITLKNVSYKYKKENESTFKLSPINLTFEREKISFIVGGNGSGKSTLGKIISQHYIPNQGKIYFGDQLINDKNRDAARAKVSAIYSDFYTFKKLYGQLSKKEPELVQDYLNYLRLDKVVHINENVINNIKLSDGQKRRLALLSALLEDRDIYVFDEWAADQDPVFKQFFYQEILPWLKEKKKIVITITHDERYFSYADTIIMMEDGKVINYEDI</sequence>
<feature type="transmembrane region" description="Helical" evidence="7">
    <location>
        <begin position="261"/>
        <end position="279"/>
    </location>
</feature>
<dbReference type="InterPro" id="IPR005898">
    <property type="entry name" value="Cyc_pep_transpt_SyrD/YojI"/>
</dbReference>
<dbReference type="PANTHER" id="PTHR24221">
    <property type="entry name" value="ATP-BINDING CASSETTE SUB-FAMILY B"/>
    <property type="match status" value="1"/>
</dbReference>
<dbReference type="Gene3D" id="3.40.50.300">
    <property type="entry name" value="P-loop containing nucleotide triphosphate hydrolases"/>
    <property type="match status" value="1"/>
</dbReference>
<dbReference type="GO" id="GO:0016887">
    <property type="term" value="F:ATP hydrolysis activity"/>
    <property type="evidence" value="ECO:0007669"/>
    <property type="project" value="InterPro"/>
</dbReference>
<dbReference type="InterPro" id="IPR027417">
    <property type="entry name" value="P-loop_NTPase"/>
</dbReference>
<evidence type="ECO:0000259" key="8">
    <source>
        <dbReference type="PROSITE" id="PS50893"/>
    </source>
</evidence>
<feature type="transmembrane region" description="Helical" evidence="7">
    <location>
        <begin position="141"/>
        <end position="163"/>
    </location>
</feature>
<dbReference type="GO" id="GO:0005886">
    <property type="term" value="C:plasma membrane"/>
    <property type="evidence" value="ECO:0007669"/>
    <property type="project" value="UniProtKB-SubCell"/>
</dbReference>
<dbReference type="GO" id="GO:1904680">
    <property type="term" value="F:peptide transmembrane transporter activity"/>
    <property type="evidence" value="ECO:0007669"/>
    <property type="project" value="InterPro"/>
</dbReference>